<dbReference type="Pfam" id="PF25443">
    <property type="entry name" value="ANG-1"/>
    <property type="match status" value="1"/>
</dbReference>
<dbReference type="Gene3D" id="3.90.215.10">
    <property type="entry name" value="Gamma Fibrinogen, chain A, domain 1"/>
    <property type="match status" value="1"/>
</dbReference>
<keyword evidence="2" id="KW-0964">Secreted</keyword>
<name>A0A4W5JVI5_9TELE</name>
<dbReference type="GO" id="GO:0042730">
    <property type="term" value="P:fibrinolysis"/>
    <property type="evidence" value="ECO:0007669"/>
    <property type="project" value="TreeGrafter"/>
</dbReference>
<evidence type="ECO:0000256" key="1">
    <source>
        <dbReference type="ARBA" id="ARBA00004613"/>
    </source>
</evidence>
<dbReference type="GO" id="GO:0030674">
    <property type="term" value="F:protein-macromolecule adaptor activity"/>
    <property type="evidence" value="ECO:0007669"/>
    <property type="project" value="TreeGrafter"/>
</dbReference>
<dbReference type="Pfam" id="PF00147">
    <property type="entry name" value="Fibrinogen_C"/>
    <property type="match status" value="1"/>
</dbReference>
<evidence type="ECO:0000256" key="7">
    <source>
        <dbReference type="ARBA" id="ARBA00023180"/>
    </source>
</evidence>
<dbReference type="PANTHER" id="PTHR47221:SF5">
    <property type="entry name" value="FIBRINOGEN C-TERMINAL DOMAIN-CONTAINING PROTEIN"/>
    <property type="match status" value="1"/>
</dbReference>
<dbReference type="InterPro" id="IPR014716">
    <property type="entry name" value="Fibrinogen_a/b/g_C_1"/>
</dbReference>
<organism evidence="12 13">
    <name type="scientific">Hucho hucho</name>
    <name type="common">huchen</name>
    <dbReference type="NCBI Taxonomy" id="62062"/>
    <lineage>
        <taxon>Eukaryota</taxon>
        <taxon>Metazoa</taxon>
        <taxon>Chordata</taxon>
        <taxon>Craniata</taxon>
        <taxon>Vertebrata</taxon>
        <taxon>Euteleostomi</taxon>
        <taxon>Actinopterygii</taxon>
        <taxon>Neopterygii</taxon>
        <taxon>Teleostei</taxon>
        <taxon>Protacanthopterygii</taxon>
        <taxon>Salmoniformes</taxon>
        <taxon>Salmonidae</taxon>
        <taxon>Salmoninae</taxon>
        <taxon>Hucho</taxon>
    </lineage>
</organism>
<dbReference type="InterPro" id="IPR057439">
    <property type="entry name" value="ANG-1/2/4"/>
</dbReference>
<keyword evidence="6" id="KW-1015">Disulfide bond</keyword>
<dbReference type="InterPro" id="IPR036056">
    <property type="entry name" value="Fibrinogen-like_C"/>
</dbReference>
<comment type="subcellular location">
    <subcellularLocation>
        <location evidence="1">Secreted</location>
    </subcellularLocation>
</comment>
<feature type="region of interest" description="Disordered" evidence="9">
    <location>
        <begin position="56"/>
        <end position="99"/>
    </location>
</feature>
<keyword evidence="3" id="KW-0037">Angiogenesis</keyword>
<dbReference type="NCBIfam" id="NF040941">
    <property type="entry name" value="GGGWT_bact"/>
    <property type="match status" value="1"/>
</dbReference>
<dbReference type="GO" id="GO:0005577">
    <property type="term" value="C:fibrinogen complex"/>
    <property type="evidence" value="ECO:0007669"/>
    <property type="project" value="TreeGrafter"/>
</dbReference>
<dbReference type="AlphaFoldDB" id="A0A4W5JVI5"/>
<dbReference type="STRING" id="62062.ENSHHUP00000008973"/>
<keyword evidence="4 10" id="KW-0732">Signal</keyword>
<dbReference type="Ensembl" id="ENSHHUT00000009241.1">
    <property type="protein sequence ID" value="ENSHHUP00000008973.1"/>
    <property type="gene ID" value="ENSHHUG00000005476.1"/>
</dbReference>
<keyword evidence="5 8" id="KW-0175">Coiled coil</keyword>
<dbReference type="SMART" id="SM00186">
    <property type="entry name" value="FBG"/>
    <property type="match status" value="1"/>
</dbReference>
<evidence type="ECO:0000256" key="4">
    <source>
        <dbReference type="ARBA" id="ARBA00022729"/>
    </source>
</evidence>
<reference evidence="12" key="3">
    <citation type="submission" date="2025-09" db="UniProtKB">
        <authorList>
            <consortium name="Ensembl"/>
        </authorList>
    </citation>
    <scope>IDENTIFICATION</scope>
</reference>
<evidence type="ECO:0000256" key="8">
    <source>
        <dbReference type="SAM" id="Coils"/>
    </source>
</evidence>
<dbReference type="InterPro" id="IPR002181">
    <property type="entry name" value="Fibrinogen_a/b/g_C_dom"/>
</dbReference>
<proteinExistence type="predicted"/>
<keyword evidence="13" id="KW-1185">Reference proteome</keyword>
<evidence type="ECO:0000256" key="10">
    <source>
        <dbReference type="SAM" id="SignalP"/>
    </source>
</evidence>
<evidence type="ECO:0000256" key="9">
    <source>
        <dbReference type="SAM" id="MobiDB-lite"/>
    </source>
</evidence>
<feature type="compositionally biased region" description="Basic and acidic residues" evidence="9">
    <location>
        <begin position="73"/>
        <end position="92"/>
    </location>
</feature>
<feature type="chain" id="PRO_5021367345" evidence="10">
    <location>
        <begin position="19"/>
        <end position="442"/>
    </location>
</feature>
<dbReference type="GO" id="GO:0070527">
    <property type="term" value="P:platelet aggregation"/>
    <property type="evidence" value="ECO:0007669"/>
    <property type="project" value="TreeGrafter"/>
</dbReference>
<feature type="domain" description="Fibrinogen C-terminal" evidence="11">
    <location>
        <begin position="283"/>
        <end position="351"/>
    </location>
</feature>
<dbReference type="GeneTree" id="ENSGT00940000164972"/>
<dbReference type="PANTHER" id="PTHR47221">
    <property type="entry name" value="FIBRINOGEN ALPHA CHAIN"/>
    <property type="match status" value="1"/>
</dbReference>
<dbReference type="GO" id="GO:0005201">
    <property type="term" value="F:extracellular matrix structural constituent"/>
    <property type="evidence" value="ECO:0007669"/>
    <property type="project" value="TreeGrafter"/>
</dbReference>
<evidence type="ECO:0000313" key="12">
    <source>
        <dbReference type="Ensembl" id="ENSHHUP00000008973.1"/>
    </source>
</evidence>
<accession>A0A4W5JVI5</accession>
<dbReference type="PROSITE" id="PS51406">
    <property type="entry name" value="FIBRINOGEN_C_2"/>
    <property type="match status" value="1"/>
</dbReference>
<reference evidence="12" key="2">
    <citation type="submission" date="2025-08" db="UniProtKB">
        <authorList>
            <consortium name="Ensembl"/>
        </authorList>
    </citation>
    <scope>IDENTIFICATION</scope>
</reference>
<keyword evidence="7" id="KW-0325">Glycoprotein</keyword>
<evidence type="ECO:0000313" key="13">
    <source>
        <dbReference type="Proteomes" id="UP000314982"/>
    </source>
</evidence>
<feature type="coiled-coil region" evidence="8">
    <location>
        <begin position="177"/>
        <end position="243"/>
    </location>
</feature>
<dbReference type="GO" id="GO:0072377">
    <property type="term" value="P:blood coagulation, common pathway"/>
    <property type="evidence" value="ECO:0007669"/>
    <property type="project" value="TreeGrafter"/>
</dbReference>
<evidence type="ECO:0000256" key="5">
    <source>
        <dbReference type="ARBA" id="ARBA00023054"/>
    </source>
</evidence>
<dbReference type="SUPFAM" id="SSF56496">
    <property type="entry name" value="Fibrinogen C-terminal domain-like"/>
    <property type="match status" value="1"/>
</dbReference>
<evidence type="ECO:0000256" key="6">
    <source>
        <dbReference type="ARBA" id="ARBA00023157"/>
    </source>
</evidence>
<evidence type="ECO:0000256" key="3">
    <source>
        <dbReference type="ARBA" id="ARBA00022657"/>
    </source>
</evidence>
<dbReference type="InterPro" id="IPR037579">
    <property type="entry name" value="FIB_ANG-like"/>
</dbReference>
<dbReference type="GO" id="GO:0001525">
    <property type="term" value="P:angiogenesis"/>
    <property type="evidence" value="ECO:0007669"/>
    <property type="project" value="UniProtKB-KW"/>
</dbReference>
<dbReference type="GO" id="GO:0034116">
    <property type="term" value="P:positive regulation of heterotypic cell-cell adhesion"/>
    <property type="evidence" value="ECO:0007669"/>
    <property type="project" value="TreeGrafter"/>
</dbReference>
<protein>
    <submittedName>
        <fullName evidence="12">Angiopoietin 2b</fullName>
    </submittedName>
</protein>
<evidence type="ECO:0000256" key="2">
    <source>
        <dbReference type="ARBA" id="ARBA00022525"/>
    </source>
</evidence>
<reference evidence="13" key="1">
    <citation type="submission" date="2018-06" db="EMBL/GenBank/DDBJ databases">
        <title>Genome assembly of Danube salmon.</title>
        <authorList>
            <person name="Macqueen D.J."/>
            <person name="Gundappa M.K."/>
        </authorList>
    </citation>
    <scope>NUCLEOTIDE SEQUENCE [LARGE SCALE GENOMIC DNA]</scope>
</reference>
<evidence type="ECO:0000259" key="11">
    <source>
        <dbReference type="PROSITE" id="PS51406"/>
    </source>
</evidence>
<feature type="signal peptide" evidence="10">
    <location>
        <begin position="1"/>
        <end position="18"/>
    </location>
</feature>
<sequence length="442" mass="50677">MGRLLALVLAYLVYLSTAVIGSEKKQHRVQHGACSYTFILPEVEHCQPLKDFQVTNSLQRDSPPPPAPGSSHPEQDKAQPARPSWQDRKLESLESSTENNTQWLQKLERYIQENLRSGMEEMKRNAVYTQTVAMMEIGTNLFSQSAEQTRKLTDVETQVLNQTSRMEIQLLEYSLFTNRLEKHILQQNQEISRLNDKSSLLEQRFSASEARHIKELQGLQREKQQLQDVLERQRSLVTQLQGELGTSAHNSTLLQKQQAILTDTVQQLLARVTHCNDIPTTPKEEPVIFRNCAEIFRSGLTENGVHSIRPANSTRTVKVFCDMKTRGGGWTVLQHRRDGAVDFHRGWKDYKMVCSLVLKHKMICSLVLKHKMMSTKSSLVGHCKRRPLLLRQTLLHYVHVNTSSLFLSVIQISNIICFNKVRLYFTVLSWTTLRVCGRTSSV</sequence>
<dbReference type="Proteomes" id="UP000314982">
    <property type="component" value="Unassembled WGS sequence"/>
</dbReference>